<dbReference type="Proteomes" id="UP000076717">
    <property type="component" value="Unassembled WGS sequence"/>
</dbReference>
<feature type="domain" description="N-acetyltransferase" evidence="1">
    <location>
        <begin position="6"/>
        <end position="93"/>
    </location>
</feature>
<reference evidence="3" key="3">
    <citation type="submission" date="2019-12" db="EMBL/GenBank/DDBJ databases">
        <title>Complete and Draft Genome Sequences of New Strains and Members of Some Known Species of the Genus Rathayibacter isolated from Plants.</title>
        <authorList>
            <person name="Tarlachkov S.V."/>
            <person name="Starodumova I.P."/>
            <person name="Dorofeeva L.V."/>
            <person name="Prisyazhnaya N.V."/>
            <person name="Leyn S.A."/>
            <person name="Zlamal J.E."/>
            <person name="Elane M.L."/>
            <person name="Osterman A.L."/>
            <person name="Nadler S.A."/>
            <person name="Subbotin S.A."/>
            <person name="Evtushenko L.I."/>
        </authorList>
    </citation>
    <scope>NUCLEOTIDE SEQUENCE</scope>
    <source>
        <strain evidence="3">VKM Ac-2761</strain>
    </source>
</reference>
<dbReference type="EMBL" id="LIIN01000084">
    <property type="protein sequence ID" value="KZX20613.1"/>
    <property type="molecule type" value="Genomic_DNA"/>
</dbReference>
<dbReference type="SUPFAM" id="SSF55729">
    <property type="entry name" value="Acyl-CoA N-acyltransferases (Nat)"/>
    <property type="match status" value="1"/>
</dbReference>
<dbReference type="InterPro" id="IPR045057">
    <property type="entry name" value="Gcn5-rel_NAT"/>
</dbReference>
<dbReference type="Proteomes" id="UP000465031">
    <property type="component" value="Chromosome"/>
</dbReference>
<organism evidence="2 4">
    <name type="scientific">Rathayibacter tanaceti</name>
    <dbReference type="NCBI Taxonomy" id="1671680"/>
    <lineage>
        <taxon>Bacteria</taxon>
        <taxon>Bacillati</taxon>
        <taxon>Actinomycetota</taxon>
        <taxon>Actinomycetes</taxon>
        <taxon>Micrococcales</taxon>
        <taxon>Microbacteriaceae</taxon>
        <taxon>Rathayibacter</taxon>
    </lineage>
</organism>
<keyword evidence="4" id="KW-1185">Reference proteome</keyword>
<proteinExistence type="predicted"/>
<dbReference type="InterPro" id="IPR016181">
    <property type="entry name" value="Acyl_CoA_acyltransferase"/>
</dbReference>
<name>A0A162F8T9_9MICO</name>
<dbReference type="InterPro" id="IPR031165">
    <property type="entry name" value="GNAT_YJDJ"/>
</dbReference>
<gene>
    <name evidence="2" type="ORF">ACH61_02262</name>
    <name evidence="3" type="ORF">GSU10_12405</name>
</gene>
<dbReference type="Gene3D" id="3.40.630.30">
    <property type="match status" value="1"/>
</dbReference>
<evidence type="ECO:0000259" key="1">
    <source>
        <dbReference type="PROSITE" id="PS51729"/>
    </source>
</evidence>
<evidence type="ECO:0000313" key="3">
    <source>
        <dbReference type="EMBL" id="QHC56355.1"/>
    </source>
</evidence>
<dbReference type="EMBL" id="CP047186">
    <property type="protein sequence ID" value="QHC56355.1"/>
    <property type="molecule type" value="Genomic_DNA"/>
</dbReference>
<accession>A0A162F8T9</accession>
<evidence type="ECO:0000313" key="2">
    <source>
        <dbReference type="EMBL" id="KZX20613.1"/>
    </source>
</evidence>
<dbReference type="Pfam" id="PF14542">
    <property type="entry name" value="Acetyltransf_CG"/>
    <property type="match status" value="1"/>
</dbReference>
<sequence>MVSEVRHDADGSRYTLWVDGENVGIADYAVRAGDIVFLHTEIAPEHRDAGLGATLVEAALDDAHERFGSRIVPACPFVADFIAGHPDYQELLAS</sequence>
<reference evidence="2 4" key="1">
    <citation type="submission" date="2015-08" db="EMBL/GenBank/DDBJ databases">
        <title>Draft Genome Sequence of Rathayibacter sp. Strain VKM Ac-2596 Isolated from Leaf Gall Induced by Plant-Parasitic Nematodes.</title>
        <authorList>
            <person name="Vasilenko O.V."/>
            <person name="Starodumova I.P."/>
            <person name="Tarlachkov S.V."/>
            <person name="Dorofeeva L.V."/>
            <person name="Evtushenko L.I."/>
        </authorList>
    </citation>
    <scope>NUCLEOTIDE SEQUENCE [LARGE SCALE GENOMIC DNA]</scope>
    <source>
        <strain evidence="2 4">VKM Ac-2596</strain>
    </source>
</reference>
<evidence type="ECO:0000313" key="4">
    <source>
        <dbReference type="Proteomes" id="UP000076717"/>
    </source>
</evidence>
<dbReference type="KEGG" id="rte:GSU10_12405"/>
<dbReference type="PANTHER" id="PTHR31435">
    <property type="entry name" value="PROTEIN NATD1"/>
    <property type="match status" value="1"/>
</dbReference>
<dbReference type="RefSeq" id="WP_068211937.1">
    <property type="nucleotide sequence ID" value="NZ_CP047186.1"/>
</dbReference>
<dbReference type="PANTHER" id="PTHR31435:SF10">
    <property type="entry name" value="BSR4717 PROTEIN"/>
    <property type="match status" value="1"/>
</dbReference>
<protein>
    <submittedName>
        <fullName evidence="3">GNAT family N-acetyltransferase</fullName>
    </submittedName>
</protein>
<dbReference type="AlphaFoldDB" id="A0A162F8T9"/>
<dbReference type="PROSITE" id="PS51729">
    <property type="entry name" value="GNAT_YJDJ"/>
    <property type="match status" value="1"/>
</dbReference>
<dbReference type="OrthoDB" id="5405911at2"/>
<evidence type="ECO:0000313" key="5">
    <source>
        <dbReference type="Proteomes" id="UP000465031"/>
    </source>
</evidence>
<dbReference type="CDD" id="cd04301">
    <property type="entry name" value="NAT_SF"/>
    <property type="match status" value="1"/>
</dbReference>
<reference evidence="5" key="2">
    <citation type="submission" date="2019-12" db="EMBL/GenBank/DDBJ databases">
        <title>Complete and draft genome sequences of new strains and members of some known species of the genus Rathayibacter isolated from plants.</title>
        <authorList>
            <person name="Tarlachkov S.V."/>
            <person name="Starodumova I.P."/>
            <person name="Dorofeeva L.V."/>
            <person name="Prisyazhnaya N.V."/>
            <person name="Leyn S."/>
            <person name="Zlamal J."/>
            <person name="Elan M."/>
            <person name="Osterman A.L."/>
            <person name="Nadler S."/>
            <person name="Subbotin S.A."/>
            <person name="Evtushenko L.I."/>
        </authorList>
    </citation>
    <scope>NUCLEOTIDE SEQUENCE [LARGE SCALE GENOMIC DNA]</scope>
    <source>
        <strain evidence="5">VKM Ac-2761</strain>
    </source>
</reference>